<proteinExistence type="predicted"/>
<comment type="caution">
    <text evidence="2">The sequence shown here is derived from an EMBL/GenBank/DDBJ whole genome shotgun (WGS) entry which is preliminary data.</text>
</comment>
<reference evidence="2 3" key="1">
    <citation type="journal article" date="2014" name="Int. J. Syst. Evol. Microbiol.">
        <title>Complete genome sequence of Corynebacterium casei LMG S-19264T (=DSM 44701T), isolated from a smear-ripened cheese.</title>
        <authorList>
            <consortium name="US DOE Joint Genome Institute (JGI-PGF)"/>
            <person name="Walter F."/>
            <person name="Albersmeier A."/>
            <person name="Kalinowski J."/>
            <person name="Ruckert C."/>
        </authorList>
    </citation>
    <scope>NUCLEOTIDE SEQUENCE [LARGE SCALE GENOMIC DNA]</scope>
    <source>
        <strain evidence="2 3">CGMCC 1.7286</strain>
    </source>
</reference>
<evidence type="ECO:0000313" key="2">
    <source>
        <dbReference type="EMBL" id="GGO84514.1"/>
    </source>
</evidence>
<sequence>MSGARYRAGREITLLSAEHGYRRVGYMCGPVGESTELKRPECPGFPVAESLRFLGRPDKPCGGRTTRSQAQSAAGREIA</sequence>
<dbReference type="AlphaFoldDB" id="A0A917ZKM5"/>
<organism evidence="2 3">
    <name type="scientific">Marinobacterium nitratireducens</name>
    <dbReference type="NCBI Taxonomy" id="518897"/>
    <lineage>
        <taxon>Bacteria</taxon>
        <taxon>Pseudomonadati</taxon>
        <taxon>Pseudomonadota</taxon>
        <taxon>Gammaproteobacteria</taxon>
        <taxon>Oceanospirillales</taxon>
        <taxon>Oceanospirillaceae</taxon>
        <taxon>Marinobacterium</taxon>
    </lineage>
</organism>
<name>A0A917ZKM5_9GAMM</name>
<evidence type="ECO:0000256" key="1">
    <source>
        <dbReference type="SAM" id="MobiDB-lite"/>
    </source>
</evidence>
<feature type="region of interest" description="Disordered" evidence="1">
    <location>
        <begin position="56"/>
        <end position="79"/>
    </location>
</feature>
<protein>
    <submittedName>
        <fullName evidence="2">Uncharacterized protein</fullName>
    </submittedName>
</protein>
<keyword evidence="3" id="KW-1185">Reference proteome</keyword>
<evidence type="ECO:0000313" key="3">
    <source>
        <dbReference type="Proteomes" id="UP000599578"/>
    </source>
</evidence>
<dbReference type="Proteomes" id="UP000599578">
    <property type="component" value="Unassembled WGS sequence"/>
</dbReference>
<dbReference type="EMBL" id="BMLT01000007">
    <property type="protein sequence ID" value="GGO84514.1"/>
    <property type="molecule type" value="Genomic_DNA"/>
</dbReference>
<gene>
    <name evidence="2" type="ORF">GCM10011348_30950</name>
</gene>
<accession>A0A917ZKM5</accession>